<dbReference type="RefSeq" id="WP_229643889.1">
    <property type="nucleotide sequence ID" value="NZ_BSDO01000002.1"/>
</dbReference>
<dbReference type="Proteomes" id="UP001144397">
    <property type="component" value="Unassembled WGS sequence"/>
</dbReference>
<dbReference type="Pfam" id="PF01841">
    <property type="entry name" value="Transglut_core"/>
    <property type="match status" value="1"/>
</dbReference>
<dbReference type="SMART" id="SM00460">
    <property type="entry name" value="TGc"/>
    <property type="match status" value="1"/>
</dbReference>
<dbReference type="InterPro" id="IPR002931">
    <property type="entry name" value="Transglutaminase-like"/>
</dbReference>
<reference evidence="3 5" key="2">
    <citation type="submission" date="2023-07" db="EMBL/GenBank/DDBJ databases">
        <title>Genomic Encyclopedia of Type Strains, Phase IV (KMG-IV): sequencing the most valuable type-strain genomes for metagenomic binning, comparative biology and taxonomic classification.</title>
        <authorList>
            <person name="Goeker M."/>
        </authorList>
    </citation>
    <scope>NUCLEOTIDE SEQUENCE [LARGE SCALE GENOMIC DNA]</scope>
    <source>
        <strain evidence="3 5">DSM 338</strain>
    </source>
</reference>
<dbReference type="Proteomes" id="UP001245370">
    <property type="component" value="Unassembled WGS sequence"/>
</dbReference>
<evidence type="ECO:0000313" key="2">
    <source>
        <dbReference type="EMBL" id="GLI22477.1"/>
    </source>
</evidence>
<accession>A0A9W6CNM1</accession>
<comment type="caution">
    <text evidence="2">The sequence shown here is derived from an EMBL/GenBank/DDBJ whole genome shotgun (WGS) entry which is preliminary data.</text>
</comment>
<evidence type="ECO:0000313" key="3">
    <source>
        <dbReference type="EMBL" id="MDR6331731.1"/>
    </source>
</evidence>
<evidence type="ECO:0000313" key="5">
    <source>
        <dbReference type="Proteomes" id="UP001245370"/>
    </source>
</evidence>
<dbReference type="GeneID" id="95762939"/>
<evidence type="ECO:0000259" key="1">
    <source>
        <dbReference type="SMART" id="SM00460"/>
    </source>
</evidence>
<dbReference type="InterPro" id="IPR038765">
    <property type="entry name" value="Papain-like_cys_pep_sf"/>
</dbReference>
<dbReference type="EMBL" id="JAVDPY010000001">
    <property type="protein sequence ID" value="MDR6331731.1"/>
    <property type="molecule type" value="Genomic_DNA"/>
</dbReference>
<dbReference type="InterPro" id="IPR013589">
    <property type="entry name" value="Bac_transglu_N"/>
</dbReference>
<protein>
    <submittedName>
        <fullName evidence="2 3">Transglutaminase</fullName>
    </submittedName>
</protein>
<dbReference type="AlphaFoldDB" id="A0A9W6CNM1"/>
<dbReference type="Gene3D" id="3.10.620.30">
    <property type="match status" value="1"/>
</dbReference>
<keyword evidence="5" id="KW-1185">Reference proteome</keyword>
<dbReference type="SUPFAM" id="SSF54001">
    <property type="entry name" value="Cysteine proteinases"/>
    <property type="match status" value="1"/>
</dbReference>
<dbReference type="PANTHER" id="PTHR33490:SF6">
    <property type="entry name" value="SLL1049 PROTEIN"/>
    <property type="match status" value="1"/>
</dbReference>
<gene>
    <name evidence="3" type="ORF">GGQ86_000178</name>
    <name evidence="2" type="ORF">XFLAVUS301_21510</name>
</gene>
<feature type="domain" description="Transglutaminase-like" evidence="1">
    <location>
        <begin position="160"/>
        <end position="225"/>
    </location>
</feature>
<evidence type="ECO:0000313" key="4">
    <source>
        <dbReference type="Proteomes" id="UP001144397"/>
    </source>
</evidence>
<proteinExistence type="predicted"/>
<dbReference type="PANTHER" id="PTHR33490">
    <property type="entry name" value="BLR5614 PROTEIN-RELATED"/>
    <property type="match status" value="1"/>
</dbReference>
<organism evidence="2 4">
    <name type="scientific">Xanthobacter flavus</name>
    <dbReference type="NCBI Taxonomy" id="281"/>
    <lineage>
        <taxon>Bacteria</taxon>
        <taxon>Pseudomonadati</taxon>
        <taxon>Pseudomonadota</taxon>
        <taxon>Alphaproteobacteria</taxon>
        <taxon>Hyphomicrobiales</taxon>
        <taxon>Xanthobacteraceae</taxon>
        <taxon>Xanthobacter</taxon>
    </lineage>
</organism>
<dbReference type="EMBL" id="BSDO01000002">
    <property type="protein sequence ID" value="GLI22477.1"/>
    <property type="molecule type" value="Genomic_DNA"/>
</dbReference>
<dbReference type="Pfam" id="PF08379">
    <property type="entry name" value="Bact_transglu_N"/>
    <property type="match status" value="1"/>
</dbReference>
<sequence length="279" mass="30071">MRIRIRHEITQRFEPGTRNMAVTVRLTPRAHEGQFILRWALDLNSDCRLHPQEDAFGNLCHTFSVDGPADQLTVCAEGEIETQDTTGIVRGTVERFPPSLFLRQTDLTEVDPAVAALADAIEAPKDDPLAQLHALMVKVHESVEEQEGPTLGDPLSAAEAVKAGTACAGSIAHVFTAAARHLGLPARHISGYVAPETGEEGEGEARHWAEAHVPKIGWVSFDAGRNICGTENYVRLAVGLDAVGVQALRSTGLDVEERISALDGRAPQKLAQAQSQGQN</sequence>
<name>A0A9W6CNM1_XANFL</name>
<reference evidence="2" key="1">
    <citation type="submission" date="2022-12" db="EMBL/GenBank/DDBJ databases">
        <title>Reference genome sequencing for broad-spectrum identification of bacterial and archaeal isolates by mass spectrometry.</title>
        <authorList>
            <person name="Sekiguchi Y."/>
            <person name="Tourlousse D.M."/>
        </authorList>
    </citation>
    <scope>NUCLEOTIDE SEQUENCE</scope>
    <source>
        <strain evidence="2">301</strain>
    </source>
</reference>